<evidence type="ECO:0000313" key="2">
    <source>
        <dbReference type="Proteomes" id="UP000308267"/>
    </source>
</evidence>
<sequence>MTYEGPNAAASHHLANLRDDINSPTGEFYKKKSTDPTFRLSLGGGCRRHLFCSSYGSLHITGW</sequence>
<dbReference type="AlphaFoldDB" id="A0A4S2JZH7"/>
<gene>
    <name evidence="1" type="ORF">CRM22_011232</name>
</gene>
<proteinExistence type="predicted"/>
<evidence type="ECO:0000313" key="1">
    <source>
        <dbReference type="EMBL" id="TGZ42225.1"/>
    </source>
</evidence>
<feature type="non-terminal residue" evidence="1">
    <location>
        <position position="63"/>
    </location>
</feature>
<dbReference type="EMBL" id="SJOL01012597">
    <property type="protein sequence ID" value="TGZ42225.1"/>
    <property type="molecule type" value="Genomic_DNA"/>
</dbReference>
<organism evidence="1 2">
    <name type="scientific">Opisthorchis felineus</name>
    <dbReference type="NCBI Taxonomy" id="147828"/>
    <lineage>
        <taxon>Eukaryota</taxon>
        <taxon>Metazoa</taxon>
        <taxon>Spiralia</taxon>
        <taxon>Lophotrochozoa</taxon>
        <taxon>Platyhelminthes</taxon>
        <taxon>Trematoda</taxon>
        <taxon>Digenea</taxon>
        <taxon>Opisthorchiida</taxon>
        <taxon>Opisthorchiata</taxon>
        <taxon>Opisthorchiidae</taxon>
        <taxon>Opisthorchis</taxon>
    </lineage>
</organism>
<accession>A0A4S2JZH7</accession>
<dbReference type="Proteomes" id="UP000308267">
    <property type="component" value="Unassembled WGS sequence"/>
</dbReference>
<keyword evidence="2" id="KW-1185">Reference proteome</keyword>
<reference evidence="1 2" key="1">
    <citation type="journal article" date="2019" name="BMC Genomics">
        <title>New insights from Opisthorchis felineus genome: update on genomics of the epidemiologically important liver flukes.</title>
        <authorList>
            <person name="Ershov N.I."/>
            <person name="Mordvinov V.A."/>
            <person name="Prokhortchouk E.B."/>
            <person name="Pakharukova M.Y."/>
            <person name="Gunbin K.V."/>
            <person name="Ustyantsev K."/>
            <person name="Genaev M.A."/>
            <person name="Blinov A.G."/>
            <person name="Mazur A."/>
            <person name="Boulygina E."/>
            <person name="Tsygankova S."/>
            <person name="Khrameeva E."/>
            <person name="Chekanov N."/>
            <person name="Fan G."/>
            <person name="Xiao A."/>
            <person name="Zhang H."/>
            <person name="Xu X."/>
            <person name="Yang H."/>
            <person name="Solovyev V."/>
            <person name="Lee S.M."/>
            <person name="Liu X."/>
            <person name="Afonnikov D.A."/>
            <person name="Skryabin K.G."/>
        </authorList>
    </citation>
    <scope>NUCLEOTIDE SEQUENCE [LARGE SCALE GENOMIC DNA]</scope>
    <source>
        <strain evidence="1">AK-0245</strain>
        <tissue evidence="1">Whole organism</tissue>
    </source>
</reference>
<comment type="caution">
    <text evidence="1">The sequence shown here is derived from an EMBL/GenBank/DDBJ whole genome shotgun (WGS) entry which is preliminary data.</text>
</comment>
<protein>
    <submittedName>
        <fullName evidence="1">Uncharacterized protein</fullName>
    </submittedName>
</protein>
<name>A0A4S2JZH7_OPIFE</name>